<evidence type="ECO:0000313" key="2">
    <source>
        <dbReference type="EMBL" id="GAH36387.1"/>
    </source>
</evidence>
<accession>X1EUY2</accession>
<gene>
    <name evidence="2" type="ORF">S03H2_13297</name>
</gene>
<dbReference type="Pfam" id="PF12830">
    <property type="entry name" value="Nipped-B_C"/>
    <property type="match status" value="1"/>
</dbReference>
<name>X1EUY2_9ZZZZ</name>
<dbReference type="InterPro" id="IPR024986">
    <property type="entry name" value="Nipped-B_C"/>
</dbReference>
<protein>
    <recommendedName>
        <fullName evidence="1">Sister chromatid cohesion C-terminal domain-containing protein</fullName>
    </recommendedName>
</protein>
<proteinExistence type="predicted"/>
<dbReference type="AlphaFoldDB" id="X1EUY2"/>
<feature type="domain" description="Sister chromatid cohesion C-terminal" evidence="1">
    <location>
        <begin position="12"/>
        <end position="69"/>
    </location>
</feature>
<reference evidence="2" key="1">
    <citation type="journal article" date="2014" name="Front. Microbiol.">
        <title>High frequency of phylogenetically diverse reductive dehalogenase-homologous genes in deep subseafloor sedimentary metagenomes.</title>
        <authorList>
            <person name="Kawai M."/>
            <person name="Futagami T."/>
            <person name="Toyoda A."/>
            <person name="Takaki Y."/>
            <person name="Nishi S."/>
            <person name="Hori S."/>
            <person name="Arai W."/>
            <person name="Tsubouchi T."/>
            <person name="Morono Y."/>
            <person name="Uchiyama I."/>
            <person name="Ito T."/>
            <person name="Fujiyama A."/>
            <person name="Inagaki F."/>
            <person name="Takami H."/>
        </authorList>
    </citation>
    <scope>NUCLEOTIDE SEQUENCE</scope>
    <source>
        <strain evidence="2">Expedition CK06-06</strain>
    </source>
</reference>
<organism evidence="2">
    <name type="scientific">marine sediment metagenome</name>
    <dbReference type="NCBI Taxonomy" id="412755"/>
    <lineage>
        <taxon>unclassified sequences</taxon>
        <taxon>metagenomes</taxon>
        <taxon>ecological metagenomes</taxon>
    </lineage>
</organism>
<sequence length="75" mass="7952">MGDQDAGAAIFSSILQTNLTAVLGLVLDSDAAARREAVLLLDVVLRQGLLNPLQAVPHLMAAIADSEAQVWMLRL</sequence>
<evidence type="ECO:0000259" key="1">
    <source>
        <dbReference type="Pfam" id="PF12830"/>
    </source>
</evidence>
<dbReference type="EMBL" id="BARU01006750">
    <property type="protein sequence ID" value="GAH36387.1"/>
    <property type="molecule type" value="Genomic_DNA"/>
</dbReference>
<comment type="caution">
    <text evidence="2">The sequence shown here is derived from an EMBL/GenBank/DDBJ whole genome shotgun (WGS) entry which is preliminary data.</text>
</comment>